<feature type="signal peptide" evidence="3">
    <location>
        <begin position="1"/>
        <end position="25"/>
    </location>
</feature>
<evidence type="ECO:0000256" key="2">
    <source>
        <dbReference type="PROSITE-ProRule" id="PRU00504"/>
    </source>
</evidence>
<dbReference type="CDD" id="cd14953">
    <property type="entry name" value="NHL_like_1"/>
    <property type="match status" value="1"/>
</dbReference>
<protein>
    <submittedName>
        <fullName evidence="4">Gliding motility-associated C-terminal domain-containing protein</fullName>
    </submittedName>
</protein>
<organism evidence="4 5">
    <name type="scientific">Mucilaginibacter pineti</name>
    <dbReference type="NCBI Taxonomy" id="1391627"/>
    <lineage>
        <taxon>Bacteria</taxon>
        <taxon>Pseudomonadati</taxon>
        <taxon>Bacteroidota</taxon>
        <taxon>Sphingobacteriia</taxon>
        <taxon>Sphingobacteriales</taxon>
        <taxon>Sphingobacteriaceae</taxon>
        <taxon>Mucilaginibacter</taxon>
    </lineage>
</organism>
<keyword evidence="5" id="KW-1185">Reference proteome</keyword>
<dbReference type="Proteomes" id="UP000199072">
    <property type="component" value="Unassembled WGS sequence"/>
</dbReference>
<gene>
    <name evidence="4" type="ORF">SAMN05216464_110232</name>
</gene>
<dbReference type="InterPro" id="IPR026341">
    <property type="entry name" value="T9SS_type_B"/>
</dbReference>
<dbReference type="EMBL" id="FNAI01000010">
    <property type="protein sequence ID" value="SDE89862.1"/>
    <property type="molecule type" value="Genomic_DNA"/>
</dbReference>
<dbReference type="InterPro" id="IPR001258">
    <property type="entry name" value="NHL_repeat"/>
</dbReference>
<dbReference type="Gene3D" id="2.60.40.10">
    <property type="entry name" value="Immunoglobulins"/>
    <property type="match status" value="1"/>
</dbReference>
<dbReference type="SUPFAM" id="SSF101898">
    <property type="entry name" value="NHL repeat"/>
    <property type="match status" value="2"/>
</dbReference>
<dbReference type="GO" id="GO:0005509">
    <property type="term" value="F:calcium ion binding"/>
    <property type="evidence" value="ECO:0007669"/>
    <property type="project" value="InterPro"/>
</dbReference>
<name>A0A1G7GP25_9SPHI</name>
<feature type="chain" id="PRO_5011472097" evidence="3">
    <location>
        <begin position="26"/>
        <end position="1297"/>
    </location>
</feature>
<dbReference type="Pfam" id="PF01436">
    <property type="entry name" value="NHL"/>
    <property type="match status" value="2"/>
</dbReference>
<proteinExistence type="predicted"/>
<keyword evidence="3" id="KW-0732">Signal</keyword>
<dbReference type="Gene3D" id="2.120.10.30">
    <property type="entry name" value="TolB, C-terminal domain"/>
    <property type="match status" value="6"/>
</dbReference>
<feature type="repeat" description="NHL" evidence="2">
    <location>
        <begin position="83"/>
        <end position="113"/>
    </location>
</feature>
<dbReference type="PROSITE" id="PS51125">
    <property type="entry name" value="NHL"/>
    <property type="match status" value="1"/>
</dbReference>
<evidence type="ECO:0000256" key="1">
    <source>
        <dbReference type="ARBA" id="ARBA00022737"/>
    </source>
</evidence>
<dbReference type="STRING" id="1391627.SAMN05216464_110232"/>
<dbReference type="InterPro" id="IPR015919">
    <property type="entry name" value="Cadherin-like_sf"/>
</dbReference>
<dbReference type="PANTHER" id="PTHR13833:SF71">
    <property type="entry name" value="NHL DOMAIN-CONTAINING PROTEIN"/>
    <property type="match status" value="1"/>
</dbReference>
<evidence type="ECO:0000256" key="3">
    <source>
        <dbReference type="SAM" id="SignalP"/>
    </source>
</evidence>
<reference evidence="4 5" key="1">
    <citation type="submission" date="2016-10" db="EMBL/GenBank/DDBJ databases">
        <authorList>
            <person name="de Groot N.N."/>
        </authorList>
    </citation>
    <scope>NUCLEOTIDE SEQUENCE [LARGE SCALE GENOMIC DNA]</scope>
    <source>
        <strain evidence="4 5">47C3B</strain>
    </source>
</reference>
<dbReference type="InterPro" id="IPR013783">
    <property type="entry name" value="Ig-like_fold"/>
</dbReference>
<dbReference type="PANTHER" id="PTHR13833">
    <property type="match status" value="1"/>
</dbReference>
<evidence type="ECO:0000313" key="4">
    <source>
        <dbReference type="EMBL" id="SDE89862.1"/>
    </source>
</evidence>
<keyword evidence="1" id="KW-0677">Repeat</keyword>
<dbReference type="NCBIfam" id="TIGR04131">
    <property type="entry name" value="Bac_Flav_CTERM"/>
    <property type="match status" value="1"/>
</dbReference>
<dbReference type="SUPFAM" id="SSF49313">
    <property type="entry name" value="Cadherin-like"/>
    <property type="match status" value="2"/>
</dbReference>
<dbReference type="Pfam" id="PF13585">
    <property type="entry name" value="CHU_C"/>
    <property type="match status" value="1"/>
</dbReference>
<dbReference type="InterPro" id="IPR011042">
    <property type="entry name" value="6-blade_b-propeller_TolB-like"/>
</dbReference>
<dbReference type="Pfam" id="PF05345">
    <property type="entry name" value="He_PIG"/>
    <property type="match status" value="2"/>
</dbReference>
<dbReference type="GO" id="GO:0016020">
    <property type="term" value="C:membrane"/>
    <property type="evidence" value="ECO:0007669"/>
    <property type="project" value="InterPro"/>
</dbReference>
<sequence>MRAPAKILVALIWLCAMAINVFAQAPNITYANPPVYSVGTTITPLVALNTGGAVPANHYGQTTIFAGNSNSGNADGSGASASFNNPRGLTIDAAGNIYVADRNNNLIRKITPTGTVKTITGFGYVDAAGNSVNLSSPSGLTVDAVGNIYVAAEGDNQIKKITPSNIVTTLAGNGSIGSDDGVGLAAYFHQPLDVTVDADGNVFVADIDNNAIRKITPGGVVTTFAGGSSGYVDDIGTAAKFKGPSGLVIDALGNVYVADLFNHVIRKITPAGKVTTFAGIGGQQGEEDGPVANATLNYPYKLAIDVAGNIYASEANGGNRIRKITPSGIVSTVQHNINAINAEGKGVNTGEAYASGVVVNNDGFLFMSDVGVNNIYKVVITGYGIDKPLPAGLSFDTATGIISGTPTVASPAQDFIITAYNLIGSSSFKITIKITAGVLPPAGSPPVIAYSTPNVYHLNSAIPPLKPTNNGGIVPANTYGLVSSFAGTGELGNNNGPGTNASFHGVYNVATDAAGNVYVADQGNNQIRKITPDGNVSIFAGTGDPGTADGPGVSATFQLPLFITTDANNNVYVSDPINGLLRKISPSGNVISVNYNIRQPGFLAFDADGNLYFSHAYNINIFKVTPAGMVTIYAGNGSIGVGNGPRELASFGRPTGLAVDAGGNLYIADASNSLIRKIDKLTGIVSTFAGGAANNVDGMGIGAGFTTPNSLTFDALGNLYVGDIGSHRIRKITPGGNVTTLVGNNAGNNNGIGTNASINYPAGLAMDNNGHLFVGELNNNWVRKIDLTGYTINKPLPAGLTFDTKTGIISGTPTEISSAADYTITAYNLGGSSIFTTSIKILEAASITATDVSGDVIACEGKEGTTHQQFTVSGTDLSAGITVTAPAGFEVSATAVGGYGSTITLPQTSGKVNGVKIYVQMIAGSMGSHQDNITLSSPGAINVNVPVKGTITANKITSVAITLNVNPSCQGATVDFTAINPVNGGVKPVYLWKVNGSPVGNEKNAIYETSALVNNDVVTCTLINTTDCTGTPIESDPIIVKRTPLVGPDVVITPTSVYPACPGIAVAFTATPVYAGSNYQWQVNGENTGSNSPDFAGDGLREGDRLTCTITTTSECAIPATSDPLIFAVAPLPTVAFSGNVVVNAQSSVTLRPVITGDIASYSWSPTVGLNSADVKYPVANPLVTTTYTLQVITTAGCPVSALVTVTVVHSIEISNTFTPNGDGYNDTWTIPELEGYPGCTVNVYNRNGAEVFKSVGYSRPWNGTYNNKILPYGTYYYVIDPKNGFSKLTGSVTIIR</sequence>
<evidence type="ECO:0000313" key="5">
    <source>
        <dbReference type="Proteomes" id="UP000199072"/>
    </source>
</evidence>
<accession>A0A1G7GP25</accession>